<evidence type="ECO:0000256" key="5">
    <source>
        <dbReference type="ARBA" id="ARBA00029447"/>
    </source>
</evidence>
<dbReference type="CDD" id="cd11386">
    <property type="entry name" value="MCP_signal"/>
    <property type="match status" value="1"/>
</dbReference>
<dbReference type="Pfam" id="PF00015">
    <property type="entry name" value="MCPsignal"/>
    <property type="match status" value="1"/>
</dbReference>
<reference evidence="10" key="1">
    <citation type="journal article" date="2021" name="PeerJ">
        <title>Extensive microbial diversity within the chicken gut microbiome revealed by metagenomics and culture.</title>
        <authorList>
            <person name="Gilroy R."/>
            <person name="Ravi A."/>
            <person name="Getino M."/>
            <person name="Pursley I."/>
            <person name="Horton D.L."/>
            <person name="Alikhan N.F."/>
            <person name="Baker D."/>
            <person name="Gharbi K."/>
            <person name="Hall N."/>
            <person name="Watson M."/>
            <person name="Adriaenssens E.M."/>
            <person name="Foster-Nyarko E."/>
            <person name="Jarju S."/>
            <person name="Secka A."/>
            <person name="Antonio M."/>
            <person name="Oren A."/>
            <person name="Chaudhuri R.R."/>
            <person name="La Ragione R."/>
            <person name="Hildebrand F."/>
            <person name="Pallen M.J."/>
        </authorList>
    </citation>
    <scope>NUCLEOTIDE SEQUENCE</scope>
    <source>
        <strain evidence="10">CHK169-2315</strain>
    </source>
</reference>
<evidence type="ECO:0000256" key="1">
    <source>
        <dbReference type="ARBA" id="ARBA00004236"/>
    </source>
</evidence>
<comment type="subcellular location">
    <subcellularLocation>
        <location evidence="1">Cell membrane</location>
    </subcellularLocation>
</comment>
<evidence type="ECO:0000259" key="8">
    <source>
        <dbReference type="PROSITE" id="PS50111"/>
    </source>
</evidence>
<feature type="transmembrane region" description="Helical" evidence="7">
    <location>
        <begin position="190"/>
        <end position="208"/>
    </location>
</feature>
<evidence type="ECO:0000256" key="7">
    <source>
        <dbReference type="SAM" id="Phobius"/>
    </source>
</evidence>
<proteinExistence type="inferred from homology"/>
<keyword evidence="2" id="KW-1003">Cell membrane</keyword>
<evidence type="ECO:0000259" key="9">
    <source>
        <dbReference type="PROSITE" id="PS50885"/>
    </source>
</evidence>
<comment type="similarity">
    <text evidence="5">Belongs to the methyl-accepting chemotaxis (MCP) protein family.</text>
</comment>
<dbReference type="SUPFAM" id="SSF58104">
    <property type="entry name" value="Methyl-accepting chemotaxis protein (MCP) signaling domain"/>
    <property type="match status" value="1"/>
</dbReference>
<dbReference type="AlphaFoldDB" id="A0A9D1PK68"/>
<evidence type="ECO:0000256" key="3">
    <source>
        <dbReference type="ARBA" id="ARBA00023136"/>
    </source>
</evidence>
<dbReference type="EMBL" id="DXHX01000040">
    <property type="protein sequence ID" value="HIV73998.1"/>
    <property type="molecule type" value="Genomic_DNA"/>
</dbReference>
<feature type="domain" description="HAMP" evidence="9">
    <location>
        <begin position="209"/>
        <end position="262"/>
    </location>
</feature>
<evidence type="ECO:0000256" key="2">
    <source>
        <dbReference type="ARBA" id="ARBA00022475"/>
    </source>
</evidence>
<comment type="caution">
    <text evidence="10">The sequence shown here is derived from an EMBL/GenBank/DDBJ whole genome shotgun (WGS) entry which is preliminary data.</text>
</comment>
<keyword evidence="7" id="KW-1133">Transmembrane helix</keyword>
<keyword evidence="3 7" id="KW-0472">Membrane</keyword>
<organism evidence="10 11">
    <name type="scientific">Candidatus Pseudogracilibacillus intestinigallinarum</name>
    <dbReference type="NCBI Taxonomy" id="2838742"/>
    <lineage>
        <taxon>Bacteria</taxon>
        <taxon>Bacillati</taxon>
        <taxon>Bacillota</taxon>
        <taxon>Bacilli</taxon>
        <taxon>Bacillales</taxon>
        <taxon>Bacillaceae</taxon>
        <taxon>Pseudogracilibacillus</taxon>
    </lineage>
</organism>
<dbReference type="CDD" id="cd06225">
    <property type="entry name" value="HAMP"/>
    <property type="match status" value="1"/>
</dbReference>
<dbReference type="Gene3D" id="6.10.340.10">
    <property type="match status" value="1"/>
</dbReference>
<dbReference type="Gene3D" id="1.10.287.950">
    <property type="entry name" value="Methyl-accepting chemotaxis protein"/>
    <property type="match status" value="1"/>
</dbReference>
<keyword evidence="4 6" id="KW-0807">Transducer</keyword>
<dbReference type="SMART" id="SM00283">
    <property type="entry name" value="MA"/>
    <property type="match status" value="1"/>
</dbReference>
<dbReference type="PROSITE" id="PS50885">
    <property type="entry name" value="HAMP"/>
    <property type="match status" value="1"/>
</dbReference>
<evidence type="ECO:0000256" key="6">
    <source>
        <dbReference type="PROSITE-ProRule" id="PRU00284"/>
    </source>
</evidence>
<dbReference type="InterPro" id="IPR003660">
    <property type="entry name" value="HAMP_dom"/>
</dbReference>
<accession>A0A9D1PK68</accession>
<dbReference type="Pfam" id="PF00672">
    <property type="entry name" value="HAMP"/>
    <property type="match status" value="1"/>
</dbReference>
<evidence type="ECO:0000313" key="11">
    <source>
        <dbReference type="Proteomes" id="UP000823937"/>
    </source>
</evidence>
<dbReference type="GO" id="GO:0005886">
    <property type="term" value="C:plasma membrane"/>
    <property type="evidence" value="ECO:0007669"/>
    <property type="project" value="UniProtKB-SubCell"/>
</dbReference>
<protein>
    <submittedName>
        <fullName evidence="10">Methyl-accepting chemotaxis protein</fullName>
    </submittedName>
</protein>
<dbReference type="GO" id="GO:0007165">
    <property type="term" value="P:signal transduction"/>
    <property type="evidence" value="ECO:0007669"/>
    <property type="project" value="UniProtKB-KW"/>
</dbReference>
<dbReference type="PANTHER" id="PTHR32089:SF112">
    <property type="entry name" value="LYSOZYME-LIKE PROTEIN-RELATED"/>
    <property type="match status" value="1"/>
</dbReference>
<name>A0A9D1PK68_9BACI</name>
<dbReference type="PROSITE" id="PS50111">
    <property type="entry name" value="CHEMOTAXIS_TRANSDUC_2"/>
    <property type="match status" value="1"/>
</dbReference>
<gene>
    <name evidence="10" type="ORF">H9895_02830</name>
</gene>
<feature type="domain" description="Methyl-accepting transducer" evidence="8">
    <location>
        <begin position="281"/>
        <end position="517"/>
    </location>
</feature>
<sequence length="567" mass="63010">MKKNTITIKLGTIIAAIMLFCIIVLFISMYSVNYKEVKKAAGVEAFGCANITTALINPSDIDKIKAGDEAVAKQVGEDISWTIQHKGIFEGQYVMDLDGKLLAVDENLMEQGFETGETFFIDEEVLETLLVTKAPTFSDVYNYGGMKRLTGYAPIFEDHDETKEIIAISAIDFEASIVHERTFDMIKGSFLFATIPLLFAGIVTIFLIKRTTAPLQQISEYANNIANGELNMERLNIKSNDEVGRLAEDLYVLANNFKEIVTDIQENSTQLANFSGELQANSEQIASSAERNMLSLEQVESSSNEQVQIVEEANTLLQHIGENSEHIQDQSHQLATVSQNTNEKSSIGATLIQESVQMMEQVEHQSITLAEKMDVLHQKSIEINNIVTMITDISDQTNLLALNASIEAARAGENGKGFAVVANEVRLLAEQSANATDEISTLIREVQADMTIAVKESNENNEYVKKGTEKMYQVGQTFQEINNAIEEEDHYIHVITESINVIQQEIERINSQFGQITKIATVNATETNQVVGQSEEQTAATHEMTELITDLVEMSHTLQEHTNTFKI</sequence>
<dbReference type="Proteomes" id="UP000823937">
    <property type="component" value="Unassembled WGS sequence"/>
</dbReference>
<evidence type="ECO:0000313" key="10">
    <source>
        <dbReference type="EMBL" id="HIV73998.1"/>
    </source>
</evidence>
<dbReference type="PANTHER" id="PTHR32089">
    <property type="entry name" value="METHYL-ACCEPTING CHEMOTAXIS PROTEIN MCPB"/>
    <property type="match status" value="1"/>
</dbReference>
<dbReference type="InterPro" id="IPR004089">
    <property type="entry name" value="MCPsignal_dom"/>
</dbReference>
<keyword evidence="7" id="KW-0812">Transmembrane</keyword>
<reference evidence="10" key="2">
    <citation type="submission" date="2021-04" db="EMBL/GenBank/DDBJ databases">
        <authorList>
            <person name="Gilroy R."/>
        </authorList>
    </citation>
    <scope>NUCLEOTIDE SEQUENCE</scope>
    <source>
        <strain evidence="10">CHK169-2315</strain>
    </source>
</reference>
<evidence type="ECO:0000256" key="4">
    <source>
        <dbReference type="ARBA" id="ARBA00023224"/>
    </source>
</evidence>
<feature type="transmembrane region" description="Helical" evidence="7">
    <location>
        <begin position="6"/>
        <end position="30"/>
    </location>
</feature>